<evidence type="ECO:0000313" key="2">
    <source>
        <dbReference type="RefSeq" id="XP_011041287.1"/>
    </source>
</evidence>
<protein>
    <submittedName>
        <fullName evidence="2">Uncharacterized protein LOC105137285</fullName>
    </submittedName>
</protein>
<accession>A0AAJ6V3R9</accession>
<reference evidence="2" key="1">
    <citation type="submission" date="2025-08" db="UniProtKB">
        <authorList>
            <consortium name="RefSeq"/>
        </authorList>
    </citation>
    <scope>IDENTIFICATION</scope>
</reference>
<dbReference type="KEGG" id="peu:105137285"/>
<keyword evidence="1" id="KW-1185">Reference proteome</keyword>
<dbReference type="AlphaFoldDB" id="A0AAJ6V3R9"/>
<evidence type="ECO:0000313" key="1">
    <source>
        <dbReference type="Proteomes" id="UP000694918"/>
    </source>
</evidence>
<sequence>MNIHAHKQVFIHVLVINDNVDNKVKYFQAEEDCMVSGSGADVGNEIRKLHVLGSGITGLTKSRSSKGGVRLTTSDEIKKELVDLYSNLFGNANVTGVSIEKLHKASDPDGVSADFYKKSCGIMGVDVTEAVLHFFQNGKILKVINSTSSTLVPKVRNASKALDFRPISCCFILYKCISKSWLIEQDMFCLALLVQINQLLCTVEG</sequence>
<dbReference type="GeneID" id="105137285"/>
<dbReference type="Proteomes" id="UP000694918">
    <property type="component" value="Unplaced"/>
</dbReference>
<organism evidence="1 2">
    <name type="scientific">Populus euphratica</name>
    <name type="common">Euphrates poplar</name>
    <dbReference type="NCBI Taxonomy" id="75702"/>
    <lineage>
        <taxon>Eukaryota</taxon>
        <taxon>Viridiplantae</taxon>
        <taxon>Streptophyta</taxon>
        <taxon>Embryophyta</taxon>
        <taxon>Tracheophyta</taxon>
        <taxon>Spermatophyta</taxon>
        <taxon>Magnoliopsida</taxon>
        <taxon>eudicotyledons</taxon>
        <taxon>Gunneridae</taxon>
        <taxon>Pentapetalae</taxon>
        <taxon>rosids</taxon>
        <taxon>fabids</taxon>
        <taxon>Malpighiales</taxon>
        <taxon>Salicaceae</taxon>
        <taxon>Saliceae</taxon>
        <taxon>Populus</taxon>
    </lineage>
</organism>
<dbReference type="RefSeq" id="XP_011041287.1">
    <property type="nucleotide sequence ID" value="XM_011042985.1"/>
</dbReference>
<proteinExistence type="predicted"/>
<gene>
    <name evidence="2" type="primary">LOC105137285</name>
</gene>
<name>A0AAJ6V3R9_POPEU</name>